<comment type="caution">
    <text evidence="2">The sequence shown here is derived from an EMBL/GenBank/DDBJ whole genome shotgun (WGS) entry which is preliminary data.</text>
</comment>
<reference evidence="2 3" key="1">
    <citation type="submission" date="2019-06" db="EMBL/GenBank/DDBJ databases">
        <title>Pseudomonas bimorpha sp. nov. isolated from bovine raw milk and skim milk concentrate.</title>
        <authorList>
            <person name="Hofmann K."/>
            <person name="Huptas C."/>
            <person name="Doll E."/>
            <person name="Scherer S."/>
            <person name="Wenning M."/>
        </authorList>
    </citation>
    <scope>NUCLEOTIDE SEQUENCE [LARGE SCALE GENOMIC DNA]</scope>
    <source>
        <strain evidence="2 3">DSM 13124</strain>
    </source>
</reference>
<dbReference type="OrthoDB" id="8689507at2"/>
<dbReference type="Proteomes" id="UP000316123">
    <property type="component" value="Unassembled WGS sequence"/>
</dbReference>
<proteinExistence type="predicted"/>
<evidence type="ECO:0000256" key="1">
    <source>
        <dbReference type="SAM" id="MobiDB-lite"/>
    </source>
</evidence>
<sequence>MSRITVYPAEGRKTPDPEAGDYLPPEGRAVPRNTYWLRRLSDQDVTEQAPKKTKATTEQAPKKTKVTTKPAVDVVAAEPGSAE</sequence>
<protein>
    <submittedName>
        <fullName evidence="2">DUF2635 domain-containing protein</fullName>
    </submittedName>
</protein>
<dbReference type="AlphaFoldDB" id="A0A9X9BT11"/>
<accession>A0A9X9BT11</accession>
<evidence type="ECO:0000313" key="3">
    <source>
        <dbReference type="Proteomes" id="UP000316123"/>
    </source>
</evidence>
<dbReference type="Pfam" id="PF10948">
    <property type="entry name" value="DUF2635"/>
    <property type="match status" value="1"/>
</dbReference>
<dbReference type="RefSeq" id="WP_074847653.1">
    <property type="nucleotide sequence ID" value="NZ_FNSU01000003.1"/>
</dbReference>
<feature type="compositionally biased region" description="Low complexity" evidence="1">
    <location>
        <begin position="67"/>
        <end position="77"/>
    </location>
</feature>
<organism evidence="2 3">
    <name type="scientific">Pseudomonas marginalis</name>
    <name type="common">Pseudomonas panacis</name>
    <dbReference type="NCBI Taxonomy" id="298"/>
    <lineage>
        <taxon>Bacteria</taxon>
        <taxon>Pseudomonadati</taxon>
        <taxon>Pseudomonadota</taxon>
        <taxon>Gammaproteobacteria</taxon>
        <taxon>Pseudomonadales</taxon>
        <taxon>Pseudomonadaceae</taxon>
        <taxon>Pseudomonas</taxon>
    </lineage>
</organism>
<dbReference type="InterPro" id="IPR024400">
    <property type="entry name" value="DUF2635"/>
</dbReference>
<name>A0A9X9BT11_PSEMA</name>
<feature type="region of interest" description="Disordered" evidence="1">
    <location>
        <begin position="1"/>
        <end position="83"/>
    </location>
</feature>
<evidence type="ECO:0000313" key="2">
    <source>
        <dbReference type="EMBL" id="TWR59782.1"/>
    </source>
</evidence>
<gene>
    <name evidence="2" type="ORF">FIV41_13595</name>
</gene>
<dbReference type="EMBL" id="VFEQ01000007">
    <property type="protein sequence ID" value="TWR59782.1"/>
    <property type="molecule type" value="Genomic_DNA"/>
</dbReference>